<keyword evidence="6" id="KW-0175">Coiled coil</keyword>
<organism evidence="9 10">
    <name type="scientific">Stylosanthes scabra</name>
    <dbReference type="NCBI Taxonomy" id="79078"/>
    <lineage>
        <taxon>Eukaryota</taxon>
        <taxon>Viridiplantae</taxon>
        <taxon>Streptophyta</taxon>
        <taxon>Embryophyta</taxon>
        <taxon>Tracheophyta</taxon>
        <taxon>Spermatophyta</taxon>
        <taxon>Magnoliopsida</taxon>
        <taxon>eudicotyledons</taxon>
        <taxon>Gunneridae</taxon>
        <taxon>Pentapetalae</taxon>
        <taxon>rosids</taxon>
        <taxon>fabids</taxon>
        <taxon>Fabales</taxon>
        <taxon>Fabaceae</taxon>
        <taxon>Papilionoideae</taxon>
        <taxon>50 kb inversion clade</taxon>
        <taxon>dalbergioids sensu lato</taxon>
        <taxon>Dalbergieae</taxon>
        <taxon>Pterocarpus clade</taxon>
        <taxon>Stylosanthes</taxon>
    </lineage>
</organism>
<dbReference type="PRINTS" id="PR00404">
    <property type="entry name" value="MADSDOMAIN"/>
</dbReference>
<accession>A0ABU6ZHA1</accession>
<dbReference type="InterPro" id="IPR002100">
    <property type="entry name" value="TF_MADSbox"/>
</dbReference>
<evidence type="ECO:0000256" key="2">
    <source>
        <dbReference type="ARBA" id="ARBA00023015"/>
    </source>
</evidence>
<protein>
    <submittedName>
        <fullName evidence="9">Agamous-like MADS-box protein agl21</fullName>
    </submittedName>
</protein>
<dbReference type="CDD" id="cd00265">
    <property type="entry name" value="MADS_MEF2_like"/>
    <property type="match status" value="1"/>
</dbReference>
<evidence type="ECO:0000256" key="4">
    <source>
        <dbReference type="ARBA" id="ARBA00023163"/>
    </source>
</evidence>
<evidence type="ECO:0000259" key="7">
    <source>
        <dbReference type="PROSITE" id="PS50066"/>
    </source>
</evidence>
<evidence type="ECO:0000256" key="5">
    <source>
        <dbReference type="ARBA" id="ARBA00023242"/>
    </source>
</evidence>
<comment type="caution">
    <text evidence="9">The sequence shown here is derived from an EMBL/GenBank/DDBJ whole genome shotgun (WGS) entry which is preliminary data.</text>
</comment>
<dbReference type="Pfam" id="PF01486">
    <property type="entry name" value="K-box"/>
    <property type="match status" value="1"/>
</dbReference>
<dbReference type="PROSITE" id="PS50066">
    <property type="entry name" value="MADS_BOX_2"/>
    <property type="match status" value="1"/>
</dbReference>
<dbReference type="EMBL" id="JASCZI010272250">
    <property type="protein sequence ID" value="MED6221297.1"/>
    <property type="molecule type" value="Genomic_DNA"/>
</dbReference>
<dbReference type="Proteomes" id="UP001341840">
    <property type="component" value="Unassembled WGS sequence"/>
</dbReference>
<keyword evidence="10" id="KW-1185">Reference proteome</keyword>
<evidence type="ECO:0000313" key="9">
    <source>
        <dbReference type="EMBL" id="MED6221297.1"/>
    </source>
</evidence>
<dbReference type="SMART" id="SM00432">
    <property type="entry name" value="MADS"/>
    <property type="match status" value="1"/>
</dbReference>
<dbReference type="InterPro" id="IPR050142">
    <property type="entry name" value="MADS-box/MEF2_TF"/>
</dbReference>
<keyword evidence="5" id="KW-0539">Nucleus</keyword>
<keyword evidence="3" id="KW-0238">DNA-binding</keyword>
<comment type="subcellular location">
    <subcellularLocation>
        <location evidence="1">Nucleus</location>
    </subcellularLocation>
</comment>
<sequence length="248" mass="28865">MGRGKIAIRRIDNTTNRQVTFSKRRSGLMKKAKELSILCDAQIGLIVFSCTAKLYEFASTSMKAITERYNKIKEDDHNQLMDRASEVKFWQREVATLRQQLQYLQETHRHLMGEELSGLSIKELQDLENQLEMGLNSVRKKKEQLLTQEINQLHQKDKNMEKEYAELEKKMNFLRRENEELRKVVESSSPLLRRRNEENNATSSMNPLCTISYGYAAPPPASTNLQLSRHQQSSELADKAMKLKLQFL</sequence>
<dbReference type="InterPro" id="IPR036879">
    <property type="entry name" value="TF_MADSbox_sf"/>
</dbReference>
<dbReference type="PROSITE" id="PS51297">
    <property type="entry name" value="K_BOX"/>
    <property type="match status" value="1"/>
</dbReference>
<dbReference type="Gene3D" id="3.40.1810.10">
    <property type="entry name" value="Transcription factor, MADS-box"/>
    <property type="match status" value="1"/>
</dbReference>
<feature type="coiled-coil region" evidence="6">
    <location>
        <begin position="87"/>
        <end position="184"/>
    </location>
</feature>
<dbReference type="PANTHER" id="PTHR48019">
    <property type="entry name" value="SERUM RESPONSE FACTOR HOMOLOG"/>
    <property type="match status" value="1"/>
</dbReference>
<name>A0ABU6ZHA1_9FABA</name>
<proteinExistence type="predicted"/>
<dbReference type="PROSITE" id="PS00350">
    <property type="entry name" value="MADS_BOX_1"/>
    <property type="match status" value="1"/>
</dbReference>
<evidence type="ECO:0000313" key="10">
    <source>
        <dbReference type="Proteomes" id="UP001341840"/>
    </source>
</evidence>
<evidence type="ECO:0000256" key="3">
    <source>
        <dbReference type="ARBA" id="ARBA00023125"/>
    </source>
</evidence>
<evidence type="ECO:0000256" key="6">
    <source>
        <dbReference type="SAM" id="Coils"/>
    </source>
</evidence>
<reference evidence="9 10" key="1">
    <citation type="journal article" date="2023" name="Plants (Basel)">
        <title>Bridging the Gap: Combining Genomics and Transcriptomics Approaches to Understand Stylosanthes scabra, an Orphan Legume from the Brazilian Caatinga.</title>
        <authorList>
            <person name="Ferreira-Neto J.R.C."/>
            <person name="da Silva M.D."/>
            <person name="Binneck E."/>
            <person name="de Melo N.F."/>
            <person name="da Silva R.H."/>
            <person name="de Melo A.L.T.M."/>
            <person name="Pandolfi V."/>
            <person name="Bustamante F.O."/>
            <person name="Brasileiro-Vidal A.C."/>
            <person name="Benko-Iseppon A.M."/>
        </authorList>
    </citation>
    <scope>NUCLEOTIDE SEQUENCE [LARGE SCALE GENOMIC DNA]</scope>
    <source>
        <tissue evidence="9">Leaves</tissue>
    </source>
</reference>
<feature type="domain" description="MADS-box" evidence="7">
    <location>
        <begin position="1"/>
        <end position="61"/>
    </location>
</feature>
<gene>
    <name evidence="9" type="primary">AGL21_5</name>
    <name evidence="9" type="ORF">PIB30_053016</name>
</gene>
<dbReference type="Pfam" id="PF00319">
    <property type="entry name" value="SRF-TF"/>
    <property type="match status" value="1"/>
</dbReference>
<keyword evidence="4" id="KW-0804">Transcription</keyword>
<evidence type="ECO:0000259" key="8">
    <source>
        <dbReference type="PROSITE" id="PS51297"/>
    </source>
</evidence>
<dbReference type="InterPro" id="IPR033896">
    <property type="entry name" value="MEF2-like_N"/>
</dbReference>
<keyword evidence="2" id="KW-0805">Transcription regulation</keyword>
<evidence type="ECO:0000256" key="1">
    <source>
        <dbReference type="ARBA" id="ARBA00004123"/>
    </source>
</evidence>
<dbReference type="SUPFAM" id="SSF55455">
    <property type="entry name" value="SRF-like"/>
    <property type="match status" value="1"/>
</dbReference>
<feature type="domain" description="K-box" evidence="8">
    <location>
        <begin position="87"/>
        <end position="177"/>
    </location>
</feature>
<dbReference type="InterPro" id="IPR002487">
    <property type="entry name" value="TF_Kbox"/>
</dbReference>